<comment type="caution">
    <text evidence="2">The sequence shown here is derived from an EMBL/GenBank/DDBJ whole genome shotgun (WGS) entry which is preliminary data.</text>
</comment>
<protein>
    <submittedName>
        <fullName evidence="2">Uncharacterized protein</fullName>
    </submittedName>
</protein>
<accession>A0A397IEI4</accession>
<feature type="compositionally biased region" description="Polar residues" evidence="1">
    <location>
        <begin position="131"/>
        <end position="143"/>
    </location>
</feature>
<dbReference type="EMBL" id="PQFF01000239">
    <property type="protein sequence ID" value="RHZ71200.1"/>
    <property type="molecule type" value="Genomic_DNA"/>
</dbReference>
<dbReference type="Proteomes" id="UP000266861">
    <property type="component" value="Unassembled WGS sequence"/>
</dbReference>
<evidence type="ECO:0000256" key="1">
    <source>
        <dbReference type="SAM" id="MobiDB-lite"/>
    </source>
</evidence>
<evidence type="ECO:0000313" key="2">
    <source>
        <dbReference type="EMBL" id="RHZ71200.1"/>
    </source>
</evidence>
<feature type="region of interest" description="Disordered" evidence="1">
    <location>
        <begin position="186"/>
        <end position="214"/>
    </location>
</feature>
<name>A0A397IEI4_9GLOM</name>
<sequence>MYRKLDLCGVCLKELLPQLTKHITILTCSGSSPHPRYWCVRDSSYHPCVKKIHRLNESTIPVDDYHGNDYDHEQVDYEQDYDNDHNHEQQNEELIGLAEQEQAQFRNPKPEIPPVDQNYQVQEEQARQQERPSNIQSTAQPTPRTREEPVSHIIPITEQVLFAQTPEQAQFRNPKPEIPPVDQNYQVQEEQARQQERPSNIQSTAQPTPRTREEPVSHIIPITEQVLFAQTPVNQNIRKINIKNLRPKKNNDYSKSPPSSHKQNMLQGFIEELFTSINGKLVETNDNNDAEEDSIPLARLFRKPCRAEPQMININHEEISCWYHYGKGYID</sequence>
<feature type="region of interest" description="Disordered" evidence="1">
    <location>
        <begin position="120"/>
        <end position="150"/>
    </location>
</feature>
<dbReference type="AlphaFoldDB" id="A0A397IEI4"/>
<proteinExistence type="predicted"/>
<evidence type="ECO:0000313" key="3">
    <source>
        <dbReference type="Proteomes" id="UP000266861"/>
    </source>
</evidence>
<organism evidence="2 3">
    <name type="scientific">Diversispora epigaea</name>
    <dbReference type="NCBI Taxonomy" id="1348612"/>
    <lineage>
        <taxon>Eukaryota</taxon>
        <taxon>Fungi</taxon>
        <taxon>Fungi incertae sedis</taxon>
        <taxon>Mucoromycota</taxon>
        <taxon>Glomeromycotina</taxon>
        <taxon>Glomeromycetes</taxon>
        <taxon>Diversisporales</taxon>
        <taxon>Diversisporaceae</taxon>
        <taxon>Diversispora</taxon>
    </lineage>
</organism>
<feature type="compositionally biased region" description="Polar residues" evidence="1">
    <location>
        <begin position="197"/>
        <end position="209"/>
    </location>
</feature>
<gene>
    <name evidence="2" type="ORF">Glove_261g14</name>
</gene>
<reference evidence="2 3" key="1">
    <citation type="submission" date="2018-08" db="EMBL/GenBank/DDBJ databases">
        <title>Genome and evolution of the arbuscular mycorrhizal fungus Diversispora epigaea (formerly Glomus versiforme) and its bacterial endosymbionts.</title>
        <authorList>
            <person name="Sun X."/>
            <person name="Fei Z."/>
            <person name="Harrison M."/>
        </authorList>
    </citation>
    <scope>NUCLEOTIDE SEQUENCE [LARGE SCALE GENOMIC DNA]</scope>
    <source>
        <strain evidence="2 3">IT104</strain>
    </source>
</reference>
<keyword evidence="3" id="KW-1185">Reference proteome</keyword>